<dbReference type="AlphaFoldDB" id="A0A4D6XUE5"/>
<dbReference type="GO" id="GO:0008270">
    <property type="term" value="F:zinc ion binding"/>
    <property type="evidence" value="ECO:0007669"/>
    <property type="project" value="UniProtKB-UniRule"/>
</dbReference>
<dbReference type="Pfam" id="PF06827">
    <property type="entry name" value="zf-FPG_IleRS"/>
    <property type="match status" value="1"/>
</dbReference>
<dbReference type="PANTHER" id="PTHR42765:SF1">
    <property type="entry name" value="ISOLEUCINE--TRNA LIGASE, MITOCHONDRIAL"/>
    <property type="match status" value="1"/>
</dbReference>
<keyword evidence="7 14" id="KW-0547">Nucleotide-binding</keyword>
<evidence type="ECO:0000256" key="7">
    <source>
        <dbReference type="ARBA" id="ARBA00022741"/>
    </source>
</evidence>
<feature type="binding site" evidence="14">
    <location>
        <position position="926"/>
    </location>
    <ligand>
        <name>Zn(2+)</name>
        <dbReference type="ChEBI" id="CHEBI:29105"/>
    </ligand>
</feature>
<proteinExistence type="inferred from homology"/>
<dbReference type="Pfam" id="PF00133">
    <property type="entry name" value="tRNA-synt_1"/>
    <property type="match status" value="1"/>
</dbReference>
<dbReference type="PANTHER" id="PTHR42765">
    <property type="entry name" value="SOLEUCYL-TRNA SYNTHETASE"/>
    <property type="match status" value="1"/>
</dbReference>
<accession>A0A4D6XUE5</accession>
<comment type="domain">
    <text evidence="14">IleRS has two distinct active sites: one for aminoacylation and one for editing. The misactivated valine is translocated from the active site to the editing site, which sterically excludes the correctly activated isoleucine. The single editing site contains two valyl binding pockets, one specific for each substrate (Val-AMP or Val-tRNA(Ile)).</text>
</comment>
<evidence type="ECO:0000259" key="15">
    <source>
        <dbReference type="Pfam" id="PF00133"/>
    </source>
</evidence>
<feature type="binding site" evidence="14">
    <location>
        <position position="563"/>
    </location>
    <ligand>
        <name>L-isoleucyl-5'-AMP</name>
        <dbReference type="ChEBI" id="CHEBI:178002"/>
    </ligand>
</feature>
<dbReference type="PRINTS" id="PR00984">
    <property type="entry name" value="TRNASYNTHILE"/>
</dbReference>
<dbReference type="FunFam" id="1.10.730.20:FF:000001">
    <property type="entry name" value="Isoleucine--tRNA ligase"/>
    <property type="match status" value="1"/>
</dbReference>
<dbReference type="InterPro" id="IPR050081">
    <property type="entry name" value="Ile-tRNA_ligase"/>
</dbReference>
<reference evidence="18 19" key="2">
    <citation type="submission" date="2019-05" db="EMBL/GenBank/DDBJ databases">
        <title>Genome evolution of the obligate endosymbiont Buchnera aphidicola.</title>
        <authorList>
            <person name="Moran N.A."/>
        </authorList>
    </citation>
    <scope>NUCLEOTIDE SEQUENCE [LARGE SCALE GENOMIC DNA]</scope>
    <source>
        <strain evidence="18 19">Hla</strain>
    </source>
</reference>
<evidence type="ECO:0000259" key="16">
    <source>
        <dbReference type="Pfam" id="PF06827"/>
    </source>
</evidence>
<evidence type="ECO:0000256" key="1">
    <source>
        <dbReference type="ARBA" id="ARBA00004496"/>
    </source>
</evidence>
<feature type="binding site" evidence="14">
    <location>
        <position position="903"/>
    </location>
    <ligand>
        <name>Zn(2+)</name>
        <dbReference type="ChEBI" id="CHEBI:29105"/>
    </ligand>
</feature>
<evidence type="ECO:0000256" key="14">
    <source>
        <dbReference type="HAMAP-Rule" id="MF_02002"/>
    </source>
</evidence>
<dbReference type="OrthoDB" id="9810365at2"/>
<evidence type="ECO:0000256" key="5">
    <source>
        <dbReference type="ARBA" id="ARBA00022598"/>
    </source>
</evidence>
<dbReference type="NCBIfam" id="TIGR00392">
    <property type="entry name" value="ileS"/>
    <property type="match status" value="1"/>
</dbReference>
<evidence type="ECO:0000256" key="6">
    <source>
        <dbReference type="ARBA" id="ARBA00022723"/>
    </source>
</evidence>
<dbReference type="GO" id="GO:0005524">
    <property type="term" value="F:ATP binding"/>
    <property type="evidence" value="ECO:0007669"/>
    <property type="project" value="UniProtKB-UniRule"/>
</dbReference>
<feature type="short sequence motif" description="'KMSKS' region" evidence="14">
    <location>
        <begin position="604"/>
        <end position="608"/>
    </location>
</feature>
<dbReference type="Pfam" id="PF08264">
    <property type="entry name" value="Anticodon_1"/>
    <property type="match status" value="1"/>
</dbReference>
<dbReference type="InterPro" id="IPR002301">
    <property type="entry name" value="Ile-tRNA-ligase"/>
</dbReference>
<keyword evidence="6 14" id="KW-0479">Metal-binding</keyword>
<reference evidence="18 19" key="1">
    <citation type="submission" date="2018-12" db="EMBL/GenBank/DDBJ databases">
        <authorList>
            <person name="Chong R.A."/>
        </authorList>
    </citation>
    <scope>NUCLEOTIDE SEQUENCE [LARGE SCALE GENOMIC DNA]</scope>
    <source>
        <strain evidence="18 19">Hla</strain>
    </source>
</reference>
<evidence type="ECO:0000256" key="3">
    <source>
        <dbReference type="ARBA" id="ARBA00011245"/>
    </source>
</evidence>
<dbReference type="InterPro" id="IPR009080">
    <property type="entry name" value="tRNAsynth_Ia_anticodon-bd"/>
</dbReference>
<dbReference type="InterPro" id="IPR013155">
    <property type="entry name" value="M/V/L/I-tRNA-synth_anticd-bd"/>
</dbReference>
<dbReference type="GO" id="GO:0000049">
    <property type="term" value="F:tRNA binding"/>
    <property type="evidence" value="ECO:0007669"/>
    <property type="project" value="InterPro"/>
</dbReference>
<dbReference type="InterPro" id="IPR023585">
    <property type="entry name" value="Ile-tRNA-ligase_type1"/>
</dbReference>
<feature type="binding site" evidence="14">
    <location>
        <position position="607"/>
    </location>
    <ligand>
        <name>ATP</name>
        <dbReference type="ChEBI" id="CHEBI:30616"/>
    </ligand>
</feature>
<evidence type="ECO:0000256" key="10">
    <source>
        <dbReference type="ARBA" id="ARBA00022917"/>
    </source>
</evidence>
<dbReference type="GO" id="GO:0004822">
    <property type="term" value="F:isoleucine-tRNA ligase activity"/>
    <property type="evidence" value="ECO:0007669"/>
    <property type="project" value="UniProtKB-UniRule"/>
</dbReference>
<dbReference type="Gene3D" id="3.40.50.620">
    <property type="entry name" value="HUPs"/>
    <property type="match status" value="2"/>
</dbReference>
<dbReference type="InterPro" id="IPR014729">
    <property type="entry name" value="Rossmann-like_a/b/a_fold"/>
</dbReference>
<dbReference type="Gene3D" id="3.90.740.10">
    <property type="entry name" value="Valyl/Leucyl/Isoleucyl-tRNA synthetase, editing domain"/>
    <property type="match status" value="1"/>
</dbReference>
<keyword evidence="5 14" id="KW-0436">Ligase</keyword>
<dbReference type="Gene3D" id="1.10.730.20">
    <property type="match status" value="1"/>
</dbReference>
<feature type="binding site" evidence="14">
    <location>
        <position position="906"/>
    </location>
    <ligand>
        <name>Zn(2+)</name>
        <dbReference type="ChEBI" id="CHEBI:29105"/>
    </ligand>
</feature>
<evidence type="ECO:0000256" key="4">
    <source>
        <dbReference type="ARBA" id="ARBA00022490"/>
    </source>
</evidence>
<dbReference type="PROSITE" id="PS00178">
    <property type="entry name" value="AA_TRNA_LIGASE_I"/>
    <property type="match status" value="1"/>
</dbReference>
<comment type="subunit">
    <text evidence="3 14">Monomer.</text>
</comment>
<feature type="short sequence motif" description="'HIGH' region" evidence="14">
    <location>
        <begin position="58"/>
        <end position="68"/>
    </location>
</feature>
<comment type="function">
    <text evidence="12 14">Catalyzes the attachment of isoleucine to tRNA(Ile). As IleRS can inadvertently accommodate and process structurally similar amino acids such as valine, to avoid such errors it has two additional distinct tRNA(Ile)-dependent editing activities. One activity is designated as 'pretransfer' editing and involves the hydrolysis of activated Val-AMP. The other activity is designated 'posttransfer' editing and involves deacylation of mischarged Val-tRNA(Ile).</text>
</comment>
<dbReference type="SUPFAM" id="SSF52374">
    <property type="entry name" value="Nucleotidylyl transferase"/>
    <property type="match status" value="1"/>
</dbReference>
<dbReference type="SUPFAM" id="SSF47323">
    <property type="entry name" value="Anticodon-binding domain of a subclass of class I aminoacyl-tRNA synthetases"/>
    <property type="match status" value="1"/>
</dbReference>
<dbReference type="InterPro" id="IPR002300">
    <property type="entry name" value="aa-tRNA-synth_Ia"/>
</dbReference>
<organism evidence="18 19">
    <name type="scientific">Buchnera aphidicola</name>
    <name type="common">Hyperomyzus lactucae</name>
    <dbReference type="NCBI Taxonomy" id="1241860"/>
    <lineage>
        <taxon>Bacteria</taxon>
        <taxon>Pseudomonadati</taxon>
        <taxon>Pseudomonadota</taxon>
        <taxon>Gammaproteobacteria</taxon>
        <taxon>Enterobacterales</taxon>
        <taxon>Erwiniaceae</taxon>
        <taxon>Buchnera</taxon>
    </lineage>
</organism>
<feature type="binding site" evidence="14">
    <location>
        <position position="923"/>
    </location>
    <ligand>
        <name>Zn(2+)</name>
        <dbReference type="ChEBI" id="CHEBI:29105"/>
    </ligand>
</feature>
<evidence type="ECO:0000259" key="17">
    <source>
        <dbReference type="Pfam" id="PF08264"/>
    </source>
</evidence>
<dbReference type="InterPro" id="IPR001412">
    <property type="entry name" value="aa-tRNA-synth_I_CS"/>
</dbReference>
<dbReference type="GO" id="GO:0002161">
    <property type="term" value="F:aminoacyl-tRNA deacylase activity"/>
    <property type="evidence" value="ECO:0007669"/>
    <property type="project" value="InterPro"/>
</dbReference>
<evidence type="ECO:0000256" key="11">
    <source>
        <dbReference type="ARBA" id="ARBA00023146"/>
    </source>
</evidence>
<feature type="domain" description="Methionyl/Valyl/Leucyl/Isoleucyl-tRNA synthetase anticodon-binding" evidence="17">
    <location>
        <begin position="687"/>
        <end position="840"/>
    </location>
</feature>
<protein>
    <recommendedName>
        <fullName evidence="14">Isoleucine--tRNA ligase</fullName>
        <ecNumber evidence="14">6.1.1.5</ecNumber>
    </recommendedName>
    <alternativeName>
        <fullName evidence="14">Isoleucyl-tRNA synthetase</fullName>
        <shortName evidence="14">IleRS</shortName>
    </alternativeName>
</protein>
<dbReference type="GO" id="GO:0005829">
    <property type="term" value="C:cytosol"/>
    <property type="evidence" value="ECO:0007669"/>
    <property type="project" value="TreeGrafter"/>
</dbReference>
<feature type="domain" description="Aminoacyl-tRNA synthetase class Ia" evidence="15">
    <location>
        <begin position="28"/>
        <end position="643"/>
    </location>
</feature>
<dbReference type="InterPro" id="IPR033708">
    <property type="entry name" value="Anticodon_Ile_BEm"/>
</dbReference>
<evidence type="ECO:0000313" key="19">
    <source>
        <dbReference type="Proteomes" id="UP000298738"/>
    </source>
</evidence>
<evidence type="ECO:0000256" key="2">
    <source>
        <dbReference type="ARBA" id="ARBA00006887"/>
    </source>
</evidence>
<dbReference type="InterPro" id="IPR010663">
    <property type="entry name" value="Znf_FPG/IleRS"/>
</dbReference>
<keyword evidence="11 14" id="KW-0030">Aminoacyl-tRNA synthetase</keyword>
<comment type="cofactor">
    <cofactor evidence="14">
        <name>Zn(2+)</name>
        <dbReference type="ChEBI" id="CHEBI:29105"/>
    </cofactor>
    <text evidence="14">Binds 1 zinc ion per subunit.</text>
</comment>
<keyword evidence="9 14" id="KW-0067">ATP-binding</keyword>
<evidence type="ECO:0000256" key="13">
    <source>
        <dbReference type="ARBA" id="ARBA00048359"/>
    </source>
</evidence>
<keyword evidence="8 14" id="KW-0862">Zinc</keyword>
<gene>
    <name evidence="14" type="primary">ileS</name>
    <name evidence="18" type="ORF">D9V68_00750</name>
</gene>
<dbReference type="FunFam" id="3.40.50.620:FF:000048">
    <property type="entry name" value="Isoleucine--tRNA ligase"/>
    <property type="match status" value="1"/>
</dbReference>
<dbReference type="GO" id="GO:0006428">
    <property type="term" value="P:isoleucyl-tRNA aminoacylation"/>
    <property type="evidence" value="ECO:0007669"/>
    <property type="project" value="UniProtKB-UniRule"/>
</dbReference>
<evidence type="ECO:0000256" key="8">
    <source>
        <dbReference type="ARBA" id="ARBA00022833"/>
    </source>
</evidence>
<evidence type="ECO:0000313" key="18">
    <source>
        <dbReference type="EMBL" id="QCI20886.1"/>
    </source>
</evidence>
<dbReference type="CDD" id="cd07960">
    <property type="entry name" value="Anticodon_Ia_Ile_BEm"/>
    <property type="match status" value="1"/>
</dbReference>
<dbReference type="FunFam" id="3.40.50.620:FF:000042">
    <property type="entry name" value="Isoleucine--tRNA ligase"/>
    <property type="match status" value="1"/>
</dbReference>
<evidence type="ECO:0000256" key="12">
    <source>
        <dbReference type="ARBA" id="ARBA00025217"/>
    </source>
</evidence>
<dbReference type="HAMAP" id="MF_02002">
    <property type="entry name" value="Ile_tRNA_synth_type1"/>
    <property type="match status" value="1"/>
</dbReference>
<keyword evidence="10 14" id="KW-0648">Protein biosynthesis</keyword>
<name>A0A4D6XUE5_9GAMM</name>
<dbReference type="SUPFAM" id="SSF50677">
    <property type="entry name" value="ValRS/IleRS/LeuRS editing domain"/>
    <property type="match status" value="1"/>
</dbReference>
<dbReference type="RefSeq" id="WP_158357389.1">
    <property type="nucleotide sequence ID" value="NZ_CP034876.1"/>
</dbReference>
<comment type="subcellular location">
    <subcellularLocation>
        <location evidence="1 14">Cytoplasm</location>
    </subcellularLocation>
</comment>
<evidence type="ECO:0000256" key="9">
    <source>
        <dbReference type="ARBA" id="ARBA00022840"/>
    </source>
</evidence>
<keyword evidence="4 14" id="KW-0963">Cytoplasm</keyword>
<sequence length="940" mass="110366">MDDYKKTLNLPKTKFSMRGNLSEKEPIILKNWHKDNLYKLIRKKKEEKKIFFLHDGPPYANGNIHIGHAVNKILKDIIIKSKNISGFDAPYIPSWDCHGLPIEQKVEEVINFNHEKISTSEFQKKCRMYAEDQVKKQKKDFIRLGIIGDWENAHLTMDFKNEANIIRTLSKIIKKKYLYQDFKPIHWCLKCSSSLSEAEIEYSEKTSDSIIFGLKCIKKSFIEKLFNFKKSHKKETYLLVWTTTPWTLPSSQAISIHPDFEYELIETEKYNFIIAKKLVKKVLSILNIKKWTVIYSIKGKNLEYIKFSHPFLKNINLPVILGKHVNLESGTGAVHTAPDHGSDDYIICQKYNIKTSNLVDVKGNYISNIHPQLDGMNVLKSNPTIMSLLTKNNVLFHHESLVHSYPHCWRHKCPIIYKATAQWFISIDQEKLRDKSLEEIKKVSWIPRWGESRIKEMMKKRPDWCISRQRKWGVPMSILIHKKTGKIHPETFFLMEKIAKKVEKEGIQAWWNIDLKEILDKEYKLYEKVLDILDVWFESGNTHTSIKYKNKKYTKNNADMYLEGSDQHRGWFMSSLIISTLINEKAPYSEVLTHGFVVDGKGQKMSKSIGNTISPNNIVNTLGADVLRLWVASSNYSNDISISNEILKSSSDIYRRIRNTARFMLANISDFDPTTNIIPKNNMVFLDKWAIGQTKIVQEEIIEYYKHYNFHGVVQRLMYFCSIEMGSFYLDIIKDRQYTLKKNSRERHSCQTAIYYIINSLVRWIAPILSFTADEIWNYLPEKNSKYVFMEEWFDKLFYLDQDDLLNYQFWDEIIKIKNEVNKFLEEEIKNKNINNSLETCITLYVSSKLLSKLEILGKEIKFIFLTSDAKIKLYDAAPLNSKKSKTIPYLKISLKKIKGKKCLRCWHYFILTQSHVHDNNICNRCILNTIGNGEKRIFI</sequence>
<dbReference type="Proteomes" id="UP000298738">
    <property type="component" value="Chromosome"/>
</dbReference>
<dbReference type="EMBL" id="CP034876">
    <property type="protein sequence ID" value="QCI20886.1"/>
    <property type="molecule type" value="Genomic_DNA"/>
</dbReference>
<dbReference type="EC" id="6.1.1.5" evidence="14"/>
<comment type="similarity">
    <text evidence="2 14">Belongs to the class-I aminoacyl-tRNA synthetase family. IleS type 1 subfamily.</text>
</comment>
<comment type="catalytic activity">
    <reaction evidence="13 14">
        <text>tRNA(Ile) + L-isoleucine + ATP = L-isoleucyl-tRNA(Ile) + AMP + diphosphate</text>
        <dbReference type="Rhea" id="RHEA:11060"/>
        <dbReference type="Rhea" id="RHEA-COMP:9666"/>
        <dbReference type="Rhea" id="RHEA-COMP:9695"/>
        <dbReference type="ChEBI" id="CHEBI:30616"/>
        <dbReference type="ChEBI" id="CHEBI:33019"/>
        <dbReference type="ChEBI" id="CHEBI:58045"/>
        <dbReference type="ChEBI" id="CHEBI:78442"/>
        <dbReference type="ChEBI" id="CHEBI:78528"/>
        <dbReference type="ChEBI" id="CHEBI:456215"/>
        <dbReference type="EC" id="6.1.1.5"/>
    </reaction>
</comment>
<dbReference type="InterPro" id="IPR009008">
    <property type="entry name" value="Val/Leu/Ile-tRNA-synth_edit"/>
</dbReference>
<feature type="domain" description="Zinc finger FPG/IleRS-type" evidence="16">
    <location>
        <begin position="900"/>
        <end position="927"/>
    </location>
</feature>